<dbReference type="GO" id="GO:0006508">
    <property type="term" value="P:proteolysis"/>
    <property type="evidence" value="ECO:0007669"/>
    <property type="project" value="UniProtKB-KW"/>
</dbReference>
<dbReference type="PATRIC" id="fig|1166018.3.peg.440"/>
<proteinExistence type="inferred from homology"/>
<evidence type="ECO:0000256" key="2">
    <source>
        <dbReference type="PROSITE-ProRule" id="PRU01240"/>
    </source>
</evidence>
<feature type="region of interest" description="Disordered" evidence="3">
    <location>
        <begin position="200"/>
        <end position="225"/>
    </location>
</feature>
<dbReference type="Pfam" id="PF00082">
    <property type="entry name" value="Peptidase_S8"/>
    <property type="match status" value="1"/>
</dbReference>
<dbReference type="AlphaFoldDB" id="I0K2U0"/>
<feature type="active site" description="Charge relay system" evidence="2">
    <location>
        <position position="56"/>
    </location>
</feature>
<dbReference type="Gene3D" id="2.60.40.10">
    <property type="entry name" value="Immunoglobulins"/>
    <property type="match status" value="1"/>
</dbReference>
<dbReference type="PANTHER" id="PTHR43399:SF4">
    <property type="entry name" value="CELL WALL-ASSOCIATED PROTEASE"/>
    <property type="match status" value="1"/>
</dbReference>
<dbReference type="InterPro" id="IPR008979">
    <property type="entry name" value="Galactose-bd-like_sf"/>
</dbReference>
<dbReference type="PANTHER" id="PTHR43399">
    <property type="entry name" value="SUBTILISIN-RELATED"/>
    <property type="match status" value="1"/>
</dbReference>
<dbReference type="Proteomes" id="UP000011058">
    <property type="component" value="Chromosome"/>
</dbReference>
<comment type="similarity">
    <text evidence="1 2">Belongs to the peptidase S8 family.</text>
</comment>
<dbReference type="InterPro" id="IPR026444">
    <property type="entry name" value="Secre_tail"/>
</dbReference>
<feature type="active site" description="Charge relay system" evidence="2">
    <location>
        <position position="308"/>
    </location>
</feature>
<evidence type="ECO:0000256" key="1">
    <source>
        <dbReference type="ARBA" id="ARBA00011073"/>
    </source>
</evidence>
<protein>
    <recommendedName>
        <fullName evidence="4">Peptidase S8/S53 domain-containing protein</fullName>
    </recommendedName>
</protein>
<dbReference type="InterPro" id="IPR000209">
    <property type="entry name" value="Peptidase_S8/S53_dom"/>
</dbReference>
<keyword evidence="6" id="KW-1185">Reference proteome</keyword>
<dbReference type="KEGG" id="fae:FAES_0431"/>
<dbReference type="InterPro" id="IPR036852">
    <property type="entry name" value="Peptidase_S8/S53_dom_sf"/>
</dbReference>
<dbReference type="EMBL" id="HE796683">
    <property type="protein sequence ID" value="CCG98443.1"/>
    <property type="molecule type" value="Genomic_DNA"/>
</dbReference>
<evidence type="ECO:0000256" key="3">
    <source>
        <dbReference type="SAM" id="MobiDB-lite"/>
    </source>
</evidence>
<dbReference type="NCBIfam" id="TIGR04183">
    <property type="entry name" value="Por_Secre_tail"/>
    <property type="match status" value="1"/>
</dbReference>
<dbReference type="InterPro" id="IPR051048">
    <property type="entry name" value="Peptidase_S8/S53_subtilisin"/>
</dbReference>
<accession>I0K2U0</accession>
<dbReference type="GO" id="GO:0004252">
    <property type="term" value="F:serine-type endopeptidase activity"/>
    <property type="evidence" value="ECO:0007669"/>
    <property type="project" value="UniProtKB-UniRule"/>
</dbReference>
<feature type="active site" description="Charge relay system" evidence="2">
    <location>
        <position position="83"/>
    </location>
</feature>
<feature type="domain" description="Peptidase S8/S53" evidence="4">
    <location>
        <begin position="71"/>
        <end position="363"/>
    </location>
</feature>
<gene>
    <name evidence="5" type="ORF">FAES_0431</name>
</gene>
<dbReference type="Gene3D" id="3.40.50.200">
    <property type="entry name" value="Peptidase S8/S53 domain"/>
    <property type="match status" value="1"/>
</dbReference>
<organism evidence="5 6">
    <name type="scientific">Fibrella aestuarina BUZ 2</name>
    <dbReference type="NCBI Taxonomy" id="1166018"/>
    <lineage>
        <taxon>Bacteria</taxon>
        <taxon>Pseudomonadati</taxon>
        <taxon>Bacteroidota</taxon>
        <taxon>Cytophagia</taxon>
        <taxon>Cytophagales</taxon>
        <taxon>Spirosomataceae</taxon>
        <taxon>Fibrella</taxon>
    </lineage>
</organism>
<name>I0K2U0_9BACT</name>
<dbReference type="Gene3D" id="2.60.120.380">
    <property type="match status" value="1"/>
</dbReference>
<keyword evidence="2" id="KW-0720">Serine protease</keyword>
<feature type="compositionally biased region" description="Polar residues" evidence="3">
    <location>
        <begin position="213"/>
        <end position="224"/>
    </location>
</feature>
<evidence type="ECO:0000313" key="5">
    <source>
        <dbReference type="EMBL" id="CCG98443.1"/>
    </source>
</evidence>
<evidence type="ECO:0000313" key="6">
    <source>
        <dbReference type="Proteomes" id="UP000011058"/>
    </source>
</evidence>
<dbReference type="SUPFAM" id="SSF49785">
    <property type="entry name" value="Galactose-binding domain-like"/>
    <property type="match status" value="1"/>
</dbReference>
<dbReference type="InterPro" id="IPR013783">
    <property type="entry name" value="Ig-like_fold"/>
</dbReference>
<reference evidence="5 6" key="1">
    <citation type="journal article" date="2012" name="J. Bacteriol.">
        <title>Genome Sequence of Fibrella aestuarina BUZ 2T, a Filamentous Marine Bacterium.</title>
        <authorList>
            <person name="Filippini M."/>
            <person name="Qi W."/>
            <person name="Blom J."/>
            <person name="Goesmann A."/>
            <person name="Smits T.H."/>
            <person name="Bagheri H.C."/>
        </authorList>
    </citation>
    <scope>NUCLEOTIDE SEQUENCE [LARGE SCALE GENOMIC DNA]</scope>
    <source>
        <strain evidence="6">BUZ 2T</strain>
    </source>
</reference>
<dbReference type="SUPFAM" id="SSF52743">
    <property type="entry name" value="Subtilisin-like"/>
    <property type="match status" value="1"/>
</dbReference>
<sequence length="859" mass="93598">MGTSAWAQPALPRPIRLHNVEAATGTRTQPLYGRNATGLSLSGQSAFVSGKLGLWDGGGVLTTHRELTGRVQMRNTASQLNDHATHLAGTLVASGIDPKARGMAYNANLQVWDYTNDLTELTTAAPNLLLSVHAYGPLSGWVLNLDRPGTDPNQKWEWWGNDAVSNSEDYLFGYYNTTAQRIDHIAYQNPTYLMVRSADNKRSETGPPANTPYYLNNTNQQSRLPRNRNDAYDVIPGEATAKNVLTIGAADVTLDDDNRLIHLASSPYSGWGPTDDGRIKPDLLGIGTDVYSTVSTNTSAYGLSTGTSMAAANVTGSLLLLQELVARQTNGRFLLAATVRGLAIHTADRLAPANGPDYRQGWGLLNTEAAAAVIQNANQAHQITEQRLVQGQSWTTTAVAQGGEPLTITLCWTDPEGSVTTLTPQALNRRTPKLINDLDVRVTLGNQTVLPFVLNPDRPADVATRGDNVRDNVEQVYIPNPVAGQTYTIRVSHKNTLQNGVQPFSLLVSGRKHSPCTLPQRPLLTPADTLICAGATFSLQADDLPGLRYEWLRDNQPIAQATTSVCAVSTAGLYNVRFTDRNGCVGLSAPVRVSVAAPTVQLTPAQTVYLCPEQAPAQLVATVETGKGITVNWLRNGQLIANATSQTLTVSQAGQYRAQLTQQGCRTFSQEVTARPATLDQVRILPADNTILIPGGATVRLQGPTGDQFRYAWYKGSQPLSNANRQWLLVDEPGTYRLKVSQQQCSGWSDEKPVRWSSWAGVTSLPDSLLSFDQADSVLVAYPNPAVQTLYIRYVRPGASQVTVGIVDLWGRQVSSSQEMRHRQGLFWLDLPIYDLMKGQYLLRFTDGDRVKALRFMRE</sequence>
<dbReference type="HOGENOM" id="CLU_012611_0_0_10"/>
<keyword evidence="2" id="KW-0645">Protease</keyword>
<keyword evidence="2" id="KW-0378">Hydrolase</keyword>
<evidence type="ECO:0000259" key="4">
    <source>
        <dbReference type="Pfam" id="PF00082"/>
    </source>
</evidence>
<dbReference type="PROSITE" id="PS51892">
    <property type="entry name" value="SUBTILASE"/>
    <property type="match status" value="1"/>
</dbReference>
<dbReference type="eggNOG" id="COG1404">
    <property type="taxonomic scope" value="Bacteria"/>
</dbReference>
<dbReference type="STRING" id="1166018.FAES_0431"/>